<dbReference type="EMBL" id="JAROCG010000001">
    <property type="protein sequence ID" value="MDN4611573.1"/>
    <property type="molecule type" value="Genomic_DNA"/>
</dbReference>
<dbReference type="RefSeq" id="WP_301227623.1">
    <property type="nucleotide sequence ID" value="NZ_JAROCG010000001.1"/>
</dbReference>
<comment type="caution">
    <text evidence="2">The sequence shown here is derived from an EMBL/GenBank/DDBJ whole genome shotgun (WGS) entry which is preliminary data.</text>
</comment>
<reference evidence="2" key="1">
    <citation type="submission" date="2023-06" db="EMBL/GenBank/DDBJ databases">
        <title>MT1 and MT2 Draft Genomes of Novel Species.</title>
        <authorList>
            <person name="Venkateswaran K."/>
        </authorList>
    </citation>
    <scope>NUCLEOTIDE SEQUENCE</scope>
    <source>
        <strain evidence="2">IIF3SC-B10</strain>
    </source>
</reference>
<keyword evidence="3" id="KW-1185">Reference proteome</keyword>
<feature type="transmembrane region" description="Helical" evidence="1">
    <location>
        <begin position="40"/>
        <end position="60"/>
    </location>
</feature>
<evidence type="ECO:0000256" key="1">
    <source>
        <dbReference type="SAM" id="Phobius"/>
    </source>
</evidence>
<evidence type="ECO:0000313" key="2">
    <source>
        <dbReference type="EMBL" id="MDN4611573.1"/>
    </source>
</evidence>
<feature type="transmembrane region" description="Helical" evidence="1">
    <location>
        <begin position="12"/>
        <end position="34"/>
    </location>
</feature>
<protein>
    <recommendedName>
        <fullName evidence="4">DUF4175 domain-containing protein</fullName>
    </recommendedName>
</protein>
<keyword evidence="1" id="KW-0812">Transmembrane</keyword>
<accession>A0ABT8K2B7</accession>
<dbReference type="Proteomes" id="UP001174209">
    <property type="component" value="Unassembled WGS sequence"/>
</dbReference>
<proteinExistence type="predicted"/>
<evidence type="ECO:0008006" key="4">
    <source>
        <dbReference type="Google" id="ProtNLM"/>
    </source>
</evidence>
<gene>
    <name evidence="2" type="ORF">P5G52_11945</name>
</gene>
<keyword evidence="1" id="KW-0472">Membrane</keyword>
<sequence length="66" mass="6812">MSLLLLPIPPRVRNQVAGALAIGLWFLGVDVLVTAAAAPWWGQLMVAAAAAFIIAGVVWMEGGGGR</sequence>
<evidence type="ECO:0000313" key="3">
    <source>
        <dbReference type="Proteomes" id="UP001174209"/>
    </source>
</evidence>
<organism evidence="2 3">
    <name type="scientific">Arthrobacter burdickii</name>
    <dbReference type="NCBI Taxonomy" id="3035920"/>
    <lineage>
        <taxon>Bacteria</taxon>
        <taxon>Bacillati</taxon>
        <taxon>Actinomycetota</taxon>
        <taxon>Actinomycetes</taxon>
        <taxon>Micrococcales</taxon>
        <taxon>Micrococcaceae</taxon>
        <taxon>Arthrobacter</taxon>
    </lineage>
</organism>
<keyword evidence="1" id="KW-1133">Transmembrane helix</keyword>
<name>A0ABT8K2B7_9MICC</name>